<dbReference type="AlphaFoldDB" id="T0AVX0"/>
<evidence type="ECO:0000256" key="7">
    <source>
        <dbReference type="ARBA" id="ARBA00023601"/>
    </source>
</evidence>
<dbReference type="Pfam" id="PF13186">
    <property type="entry name" value="SPASM"/>
    <property type="match status" value="1"/>
</dbReference>
<keyword evidence="4" id="KW-0479">Metal-binding</keyword>
<evidence type="ECO:0000256" key="3">
    <source>
        <dbReference type="ARBA" id="ARBA00022691"/>
    </source>
</evidence>
<evidence type="ECO:0000256" key="5">
    <source>
        <dbReference type="ARBA" id="ARBA00023004"/>
    </source>
</evidence>
<keyword evidence="5" id="KW-0408">Iron</keyword>
<evidence type="ECO:0000259" key="8">
    <source>
        <dbReference type="PROSITE" id="PS51918"/>
    </source>
</evidence>
<evidence type="ECO:0000313" key="9">
    <source>
        <dbReference type="EMBL" id="EPZ14723.1"/>
    </source>
</evidence>
<dbReference type="InterPro" id="IPR058240">
    <property type="entry name" value="rSAM_sf"/>
</dbReference>
<proteinExistence type="inferred from homology"/>
<keyword evidence="2" id="KW-0004">4Fe-4S</keyword>
<organism evidence="9 10">
    <name type="scientific">Thauera terpenica 58Eu</name>
    <dbReference type="NCBI Taxonomy" id="1348657"/>
    <lineage>
        <taxon>Bacteria</taxon>
        <taxon>Pseudomonadati</taxon>
        <taxon>Pseudomonadota</taxon>
        <taxon>Betaproteobacteria</taxon>
        <taxon>Rhodocyclales</taxon>
        <taxon>Zoogloeaceae</taxon>
        <taxon>Thauera</taxon>
    </lineage>
</organism>
<dbReference type="CDD" id="cd21120">
    <property type="entry name" value="SPASM_anSME"/>
    <property type="match status" value="1"/>
</dbReference>
<dbReference type="InterPro" id="IPR023885">
    <property type="entry name" value="4Fe4S-binding_SPASM_dom"/>
</dbReference>
<dbReference type="NCBIfam" id="TIGR03942">
    <property type="entry name" value="sulfatase_rSAM"/>
    <property type="match status" value="1"/>
</dbReference>
<dbReference type="STRING" id="1348657.M622_04535"/>
<evidence type="ECO:0000256" key="2">
    <source>
        <dbReference type="ARBA" id="ARBA00022485"/>
    </source>
</evidence>
<dbReference type="Gene3D" id="3.20.20.70">
    <property type="entry name" value="Aldolase class I"/>
    <property type="match status" value="1"/>
</dbReference>
<reference evidence="9 10" key="1">
    <citation type="submission" date="2013-06" db="EMBL/GenBank/DDBJ databases">
        <title>Draft genome sequence of Thauera terpenica.</title>
        <authorList>
            <person name="Liu B."/>
            <person name="Frostegard A.H."/>
            <person name="Shapleigh J.P."/>
        </authorList>
    </citation>
    <scope>NUCLEOTIDE SEQUENCE [LARGE SCALE GENOMIC DNA]</scope>
    <source>
        <strain evidence="9 10">58Eu</strain>
    </source>
</reference>
<protein>
    <recommendedName>
        <fullName evidence="8">Radical SAM core domain-containing protein</fullName>
    </recommendedName>
</protein>
<gene>
    <name evidence="9" type="ORF">M622_04535</name>
</gene>
<dbReference type="GO" id="GO:0051539">
    <property type="term" value="F:4 iron, 4 sulfur cluster binding"/>
    <property type="evidence" value="ECO:0007669"/>
    <property type="project" value="UniProtKB-KW"/>
</dbReference>
<dbReference type="InterPro" id="IPR047207">
    <property type="entry name" value="SPASM_anSME"/>
</dbReference>
<dbReference type="NCBIfam" id="TIGR04085">
    <property type="entry name" value="rSAM_more_4Fe4S"/>
    <property type="match status" value="1"/>
</dbReference>
<dbReference type="InterPro" id="IPR034491">
    <property type="entry name" value="Anaerob_Ser_sulfatase-maturase"/>
</dbReference>
<dbReference type="InterPro" id="IPR007197">
    <property type="entry name" value="rSAM"/>
</dbReference>
<evidence type="ECO:0000256" key="4">
    <source>
        <dbReference type="ARBA" id="ARBA00022723"/>
    </source>
</evidence>
<dbReference type="GO" id="GO:0016491">
    <property type="term" value="F:oxidoreductase activity"/>
    <property type="evidence" value="ECO:0007669"/>
    <property type="project" value="InterPro"/>
</dbReference>
<sequence length="425" mass="47991">MSPPAIHTEDLHGAPSCSLPPLPPGRLYRYHVMVKPAGALCNLDCPYCFYLHKTDLLAHERNARIDDRLLETHIRQYIEAQTGDEVIFSWQGGEPTVMGLGFFRRVVELQARHRKPGQRIENDLQTNGLLLDDEWVAFLKTHGFVVGLSVDGTRELHDRYRPTKGGEPSFDRTLAAAARLAAAEVPFSLLCVVNRDVARAPLEVYRSLRAIPGSFRIQFTPCVETRDFKLRAPGLARSADMPLLGTPRSRPGHPLAIVTEWSVDARDYGEFLCTLWREWLTQDFGRLHINVFETAVAQALDLPAQMCTSAPVCGKAMALEHDGELYSCDHFVYPEFRLGNIRDVHQGDLAFSQQQTRFGLAKHDSLPGCCKRCPQLKLCWGECPKNRLLRSAEGEPGLNYLCEGLKRFYAQVQRDMPDIRQRLGR</sequence>
<dbReference type="InterPro" id="IPR023867">
    <property type="entry name" value="Sulphatase_maturase_rSAM"/>
</dbReference>
<dbReference type="Proteomes" id="UP000015455">
    <property type="component" value="Unassembled WGS sequence"/>
</dbReference>
<dbReference type="CDD" id="cd01335">
    <property type="entry name" value="Radical_SAM"/>
    <property type="match status" value="1"/>
</dbReference>
<evidence type="ECO:0000256" key="1">
    <source>
        <dbReference type="ARBA" id="ARBA00001966"/>
    </source>
</evidence>
<dbReference type="SFLD" id="SFLDS00029">
    <property type="entry name" value="Radical_SAM"/>
    <property type="match status" value="1"/>
</dbReference>
<name>T0AVX0_9RHOO</name>
<comment type="caution">
    <text evidence="9">The sequence shown here is derived from an EMBL/GenBank/DDBJ whole genome shotgun (WGS) entry which is preliminary data.</text>
</comment>
<dbReference type="SFLD" id="SFLDG01072">
    <property type="entry name" value="dehydrogenase_like"/>
    <property type="match status" value="1"/>
</dbReference>
<dbReference type="RefSeq" id="WP_021250065.1">
    <property type="nucleotide sequence ID" value="NZ_ATJV01000070.1"/>
</dbReference>
<accession>T0AVX0</accession>
<keyword evidence="3" id="KW-0949">S-adenosyl-L-methionine</keyword>
<dbReference type="SFLD" id="SFLDF00285">
    <property type="entry name" value="anaerobic_Ser-type_sulfatase-m"/>
    <property type="match status" value="1"/>
</dbReference>
<keyword evidence="6" id="KW-0411">Iron-sulfur</keyword>
<dbReference type="eggNOG" id="COG0641">
    <property type="taxonomic scope" value="Bacteria"/>
</dbReference>
<dbReference type="PANTHER" id="PTHR43273:SF3">
    <property type="entry name" value="ANAEROBIC SULFATASE-MATURATING ENZYME HOMOLOG ASLB-RELATED"/>
    <property type="match status" value="1"/>
</dbReference>
<dbReference type="InterPro" id="IPR013785">
    <property type="entry name" value="Aldolase_TIM"/>
</dbReference>
<feature type="domain" description="Radical SAM core" evidence="8">
    <location>
        <begin position="26"/>
        <end position="264"/>
    </location>
</feature>
<evidence type="ECO:0000313" key="10">
    <source>
        <dbReference type="Proteomes" id="UP000015455"/>
    </source>
</evidence>
<dbReference type="PATRIC" id="fig|1348657.5.peg.2663"/>
<dbReference type="PANTHER" id="PTHR43273">
    <property type="entry name" value="ANAEROBIC SULFATASE-MATURATING ENZYME HOMOLOG ASLB-RELATED"/>
    <property type="match status" value="1"/>
</dbReference>
<dbReference type="SUPFAM" id="SSF102114">
    <property type="entry name" value="Radical SAM enzymes"/>
    <property type="match status" value="1"/>
</dbReference>
<comment type="similarity">
    <text evidence="7">Belongs to the radical SAM superfamily. Anaerobic sulfatase-maturating enzyme family.</text>
</comment>
<evidence type="ECO:0000256" key="6">
    <source>
        <dbReference type="ARBA" id="ARBA00023014"/>
    </source>
</evidence>
<dbReference type="GO" id="GO:0046872">
    <property type="term" value="F:metal ion binding"/>
    <property type="evidence" value="ECO:0007669"/>
    <property type="project" value="UniProtKB-KW"/>
</dbReference>
<dbReference type="Pfam" id="PF04055">
    <property type="entry name" value="Radical_SAM"/>
    <property type="match status" value="1"/>
</dbReference>
<dbReference type="PROSITE" id="PS51918">
    <property type="entry name" value="RADICAL_SAM"/>
    <property type="match status" value="1"/>
</dbReference>
<comment type="cofactor">
    <cofactor evidence="1">
        <name>[4Fe-4S] cluster</name>
        <dbReference type="ChEBI" id="CHEBI:49883"/>
    </cofactor>
</comment>
<keyword evidence="10" id="KW-1185">Reference proteome</keyword>
<dbReference type="SFLD" id="SFLDG01386">
    <property type="entry name" value="main_SPASM_domain-containing"/>
    <property type="match status" value="1"/>
</dbReference>
<dbReference type="SFLD" id="SFLDG01067">
    <property type="entry name" value="SPASM/twitch_domain_containing"/>
    <property type="match status" value="1"/>
</dbReference>
<dbReference type="EMBL" id="ATJV01000070">
    <property type="protein sequence ID" value="EPZ14723.1"/>
    <property type="molecule type" value="Genomic_DNA"/>
</dbReference>